<reference evidence="1" key="1">
    <citation type="submission" date="2023-04" db="EMBL/GenBank/DDBJ databases">
        <title>Uncovering the Secrets of Slow-Growing Bacteria in Tropical Savanna Soil through Cultivation and Genomic Analysis.</title>
        <authorList>
            <person name="Goncalves O.S."/>
            <person name="Santana M.F."/>
        </authorList>
    </citation>
    <scope>NUCLEOTIDE SEQUENCE</scope>
    <source>
        <strain evidence="1">ANTI</strain>
    </source>
</reference>
<evidence type="ECO:0000313" key="1">
    <source>
        <dbReference type="EMBL" id="MDH2332496.1"/>
    </source>
</evidence>
<proteinExistence type="predicted"/>
<dbReference type="RefSeq" id="WP_279834872.1">
    <property type="nucleotide sequence ID" value="NZ_JARVWT010000006.1"/>
</dbReference>
<dbReference type="EMBL" id="JARVWT010000006">
    <property type="protein sequence ID" value="MDH2332496.1"/>
    <property type="molecule type" value="Genomic_DNA"/>
</dbReference>
<gene>
    <name evidence="1" type="ORF">QDS18_16675</name>
</gene>
<accession>A0AAP4EC22</accession>
<dbReference type="AlphaFoldDB" id="A0AAP4EC22"/>
<comment type="caution">
    <text evidence="1">The sequence shown here is derived from an EMBL/GenBank/DDBJ whole genome shotgun (WGS) entry which is preliminary data.</text>
</comment>
<sequence>MDWFELNEMSPQDRAKLFAEHFASMAEVLTLYPKSYVTYDKDWREYCARVGKSEPFRFAYGYAADPNDALMFAALAYKLT</sequence>
<dbReference type="Proteomes" id="UP001229409">
    <property type="component" value="Unassembled WGS sequence"/>
</dbReference>
<evidence type="ECO:0000313" key="2">
    <source>
        <dbReference type="Proteomes" id="UP001229409"/>
    </source>
</evidence>
<organism evidence="1 2">
    <name type="scientific">Paenibacillus polymyxa</name>
    <name type="common">Bacillus polymyxa</name>
    <dbReference type="NCBI Taxonomy" id="1406"/>
    <lineage>
        <taxon>Bacteria</taxon>
        <taxon>Bacillati</taxon>
        <taxon>Bacillota</taxon>
        <taxon>Bacilli</taxon>
        <taxon>Bacillales</taxon>
        <taxon>Paenibacillaceae</taxon>
        <taxon>Paenibacillus</taxon>
    </lineage>
</organism>
<name>A0AAP4EC22_PAEPO</name>
<protein>
    <submittedName>
        <fullName evidence="1">Uncharacterized protein</fullName>
    </submittedName>
</protein>